<proteinExistence type="predicted"/>
<feature type="compositionally biased region" description="Low complexity" evidence="1">
    <location>
        <begin position="1"/>
        <end position="37"/>
    </location>
</feature>
<organism evidence="2 3">
    <name type="scientific">Plantactinospora soyae</name>
    <dbReference type="NCBI Taxonomy" id="1544732"/>
    <lineage>
        <taxon>Bacteria</taxon>
        <taxon>Bacillati</taxon>
        <taxon>Actinomycetota</taxon>
        <taxon>Actinomycetes</taxon>
        <taxon>Micromonosporales</taxon>
        <taxon>Micromonosporaceae</taxon>
        <taxon>Plantactinospora</taxon>
    </lineage>
</organism>
<dbReference type="RefSeq" id="WP_225945907.1">
    <property type="nucleotide sequence ID" value="NZ_JADBEB010000001.1"/>
</dbReference>
<evidence type="ECO:0000313" key="2">
    <source>
        <dbReference type="EMBL" id="MBE1492191.1"/>
    </source>
</evidence>
<dbReference type="AlphaFoldDB" id="A0A927MFP2"/>
<name>A0A927MFP2_9ACTN</name>
<accession>A0A927MFP2</accession>
<reference evidence="2" key="1">
    <citation type="submission" date="2020-10" db="EMBL/GenBank/DDBJ databases">
        <title>Sequencing the genomes of 1000 actinobacteria strains.</title>
        <authorList>
            <person name="Klenk H.-P."/>
        </authorList>
    </citation>
    <scope>NUCLEOTIDE SEQUENCE</scope>
    <source>
        <strain evidence="2">DSM 46832</strain>
    </source>
</reference>
<sequence length="68" mass="6779">MRRPPAAQCAAQPTGPSRATAADRAAAQVAVRSSARTGRPAWTRAGSQPAARSLVSTSARAAPVAVPG</sequence>
<evidence type="ECO:0000256" key="1">
    <source>
        <dbReference type="SAM" id="MobiDB-lite"/>
    </source>
</evidence>
<comment type="caution">
    <text evidence="2">The sequence shown here is derived from an EMBL/GenBank/DDBJ whole genome shotgun (WGS) entry which is preliminary data.</text>
</comment>
<evidence type="ECO:0000313" key="3">
    <source>
        <dbReference type="Proteomes" id="UP000649753"/>
    </source>
</evidence>
<gene>
    <name evidence="2" type="ORF">H4W31_007829</name>
</gene>
<dbReference type="EMBL" id="JADBEB010000001">
    <property type="protein sequence ID" value="MBE1492191.1"/>
    <property type="molecule type" value="Genomic_DNA"/>
</dbReference>
<protein>
    <submittedName>
        <fullName evidence="2">Uncharacterized protein</fullName>
    </submittedName>
</protein>
<dbReference type="Proteomes" id="UP000649753">
    <property type="component" value="Unassembled WGS sequence"/>
</dbReference>
<keyword evidence="3" id="KW-1185">Reference proteome</keyword>
<feature type="region of interest" description="Disordered" evidence="1">
    <location>
        <begin position="1"/>
        <end position="68"/>
    </location>
</feature>